<dbReference type="InterPro" id="IPR008767">
    <property type="entry name" value="Phage_SPP1_head-tail_adaptor"/>
</dbReference>
<dbReference type="EMBL" id="JANCLT010000012">
    <property type="protein sequence ID" value="MCP8970568.1"/>
    <property type="molecule type" value="Genomic_DNA"/>
</dbReference>
<gene>
    <name evidence="1" type="ORF">NK662_18785</name>
</gene>
<protein>
    <submittedName>
        <fullName evidence="1">Phage head closure protein</fullName>
    </submittedName>
</protein>
<dbReference type="NCBIfam" id="TIGR01563">
    <property type="entry name" value="gp16_SPP1"/>
    <property type="match status" value="1"/>
</dbReference>
<proteinExistence type="predicted"/>
<sequence length="109" mass="12518">MNPGLMRERITVQKVKRVNDGIGGSIQTWVDVVTTFAQVVILNGLEDYEQQALTNTTYYKIITRYRSTPIDPFNRIVWRGRLIDVNSVLPDAKRIYVTLMCQDVKVNGE</sequence>
<reference evidence="1" key="1">
    <citation type="submission" date="2022-07" db="EMBL/GenBank/DDBJ databases">
        <authorList>
            <person name="Li W.-J."/>
            <person name="Deng Q.-Q."/>
        </authorList>
    </citation>
    <scope>NUCLEOTIDE SEQUENCE</scope>
    <source>
        <strain evidence="1">SYSU M60031</strain>
    </source>
</reference>
<dbReference type="AlphaFoldDB" id="A0AA41XCX4"/>
<dbReference type="Pfam" id="PF05521">
    <property type="entry name" value="Phage_HCP"/>
    <property type="match status" value="1"/>
</dbReference>
<evidence type="ECO:0000313" key="1">
    <source>
        <dbReference type="EMBL" id="MCP8970568.1"/>
    </source>
</evidence>
<organism evidence="1 2">
    <name type="scientific">Ectobacillus ponti</name>
    <dbReference type="NCBI Taxonomy" id="2961894"/>
    <lineage>
        <taxon>Bacteria</taxon>
        <taxon>Bacillati</taxon>
        <taxon>Bacillota</taxon>
        <taxon>Bacilli</taxon>
        <taxon>Bacillales</taxon>
        <taxon>Bacillaceae</taxon>
        <taxon>Ectobacillus</taxon>
    </lineage>
</organism>
<accession>A0AA41XCX4</accession>
<keyword evidence="2" id="KW-1185">Reference proteome</keyword>
<dbReference type="InterPro" id="IPR038666">
    <property type="entry name" value="SSP1_head-tail_sf"/>
</dbReference>
<dbReference type="Gene3D" id="2.40.10.270">
    <property type="entry name" value="Bacteriophage SPP1 head-tail adaptor protein"/>
    <property type="match status" value="1"/>
</dbReference>
<name>A0AA41XCX4_9BACI</name>
<dbReference type="RefSeq" id="WP_254760484.1">
    <property type="nucleotide sequence ID" value="NZ_JANCLT010000012.1"/>
</dbReference>
<comment type="caution">
    <text evidence="1">The sequence shown here is derived from an EMBL/GenBank/DDBJ whole genome shotgun (WGS) entry which is preliminary data.</text>
</comment>
<evidence type="ECO:0000313" key="2">
    <source>
        <dbReference type="Proteomes" id="UP001156102"/>
    </source>
</evidence>
<dbReference type="Proteomes" id="UP001156102">
    <property type="component" value="Unassembled WGS sequence"/>
</dbReference>